<protein>
    <submittedName>
        <fullName evidence="1">S-adenosyl-L-methionine-dependent methyltransferase</fullName>
    </submittedName>
</protein>
<dbReference type="CDD" id="cd02440">
    <property type="entry name" value="AdoMet_MTases"/>
    <property type="match status" value="1"/>
</dbReference>
<evidence type="ECO:0000313" key="2">
    <source>
        <dbReference type="Proteomes" id="UP000439903"/>
    </source>
</evidence>
<gene>
    <name evidence="1" type="ORF">F8M41_014037</name>
</gene>
<dbReference type="InterPro" id="IPR029063">
    <property type="entry name" value="SAM-dependent_MTases_sf"/>
</dbReference>
<dbReference type="OrthoDB" id="2013972at2759"/>
<sequence length="301" mass="34694">MGPRHSKLKRKRNSISVANNYNGSGSLKKEYDFDNPYMIPINDTQIDRMQTQHHILRTLCNGNFLSPIKDKLKAGNFKVLDFGCGTGTWLCDVATDYPSSSFVGVDFAPIWPTQKPLNIQFIVANIIDGLEFEDNSFDYIHARSLVTYFNDHEWEIYVIPELTRILKPGGYLECFDDEVLWYNMPPSLEKLCNAIQTELQARHMDPLISRRIGDFMKATGQLENIQHEQKTIPYGSHGGKIGDLTAQTFLQFFEGVRKPLMDIMSLNDSEYDSLVSKLENEINFYRTYGKNHRYIAQKQQK</sequence>
<dbReference type="Proteomes" id="UP000439903">
    <property type="component" value="Unassembled WGS sequence"/>
</dbReference>
<accession>A0A8H3WZ47</accession>
<name>A0A8H3WZ47_GIGMA</name>
<keyword evidence="2" id="KW-1185">Reference proteome</keyword>
<organism evidence="1 2">
    <name type="scientific">Gigaspora margarita</name>
    <dbReference type="NCBI Taxonomy" id="4874"/>
    <lineage>
        <taxon>Eukaryota</taxon>
        <taxon>Fungi</taxon>
        <taxon>Fungi incertae sedis</taxon>
        <taxon>Mucoromycota</taxon>
        <taxon>Glomeromycotina</taxon>
        <taxon>Glomeromycetes</taxon>
        <taxon>Diversisporales</taxon>
        <taxon>Gigasporaceae</taxon>
        <taxon>Gigaspora</taxon>
    </lineage>
</organism>
<keyword evidence="1" id="KW-0489">Methyltransferase</keyword>
<dbReference type="AlphaFoldDB" id="A0A8H3WZ47"/>
<reference evidence="1 2" key="1">
    <citation type="journal article" date="2019" name="Environ. Microbiol.">
        <title>At the nexus of three kingdoms: the genome of the mycorrhizal fungus Gigaspora margarita provides insights into plant, endobacterial and fungal interactions.</title>
        <authorList>
            <person name="Venice F."/>
            <person name="Ghignone S."/>
            <person name="Salvioli di Fossalunga A."/>
            <person name="Amselem J."/>
            <person name="Novero M."/>
            <person name="Xianan X."/>
            <person name="Sedzielewska Toro K."/>
            <person name="Morin E."/>
            <person name="Lipzen A."/>
            <person name="Grigoriev I.V."/>
            <person name="Henrissat B."/>
            <person name="Martin F.M."/>
            <person name="Bonfante P."/>
        </authorList>
    </citation>
    <scope>NUCLEOTIDE SEQUENCE [LARGE SCALE GENOMIC DNA]</scope>
    <source>
        <strain evidence="1 2">BEG34</strain>
    </source>
</reference>
<dbReference type="Gene3D" id="3.40.50.150">
    <property type="entry name" value="Vaccinia Virus protein VP39"/>
    <property type="match status" value="1"/>
</dbReference>
<proteinExistence type="predicted"/>
<dbReference type="EMBL" id="WTPW01002853">
    <property type="protein sequence ID" value="KAF0362486.1"/>
    <property type="molecule type" value="Genomic_DNA"/>
</dbReference>
<dbReference type="SUPFAM" id="SSF53335">
    <property type="entry name" value="S-adenosyl-L-methionine-dependent methyltransferases"/>
    <property type="match status" value="1"/>
</dbReference>
<keyword evidence="1" id="KW-0808">Transferase</keyword>
<dbReference type="Pfam" id="PF13649">
    <property type="entry name" value="Methyltransf_25"/>
    <property type="match status" value="1"/>
</dbReference>
<dbReference type="GO" id="GO:0032259">
    <property type="term" value="P:methylation"/>
    <property type="evidence" value="ECO:0007669"/>
    <property type="project" value="UniProtKB-KW"/>
</dbReference>
<dbReference type="PANTHER" id="PTHR43591">
    <property type="entry name" value="METHYLTRANSFERASE"/>
    <property type="match status" value="1"/>
</dbReference>
<evidence type="ECO:0000313" key="1">
    <source>
        <dbReference type="EMBL" id="KAF0362486.1"/>
    </source>
</evidence>
<comment type="caution">
    <text evidence="1">The sequence shown here is derived from an EMBL/GenBank/DDBJ whole genome shotgun (WGS) entry which is preliminary data.</text>
</comment>
<dbReference type="GO" id="GO:0008168">
    <property type="term" value="F:methyltransferase activity"/>
    <property type="evidence" value="ECO:0007669"/>
    <property type="project" value="UniProtKB-KW"/>
</dbReference>
<dbReference type="InterPro" id="IPR041698">
    <property type="entry name" value="Methyltransf_25"/>
</dbReference>